<dbReference type="PANTHER" id="PTHR23024:SF467">
    <property type="entry name" value="CARBOXYLESTERASE 12-RELATED"/>
    <property type="match status" value="1"/>
</dbReference>
<evidence type="ECO:0000313" key="2">
    <source>
        <dbReference type="EMBL" id="ONK69808.1"/>
    </source>
</evidence>
<accession>A0A5P1EUS8</accession>
<evidence type="ECO:0000313" key="3">
    <source>
        <dbReference type="Proteomes" id="UP000243459"/>
    </source>
</evidence>
<keyword evidence="3" id="KW-1185">Reference proteome</keyword>
<dbReference type="AlphaFoldDB" id="A0A5P1EUS8"/>
<proteinExistence type="predicted"/>
<dbReference type="InterPro" id="IPR050466">
    <property type="entry name" value="Carboxylest/Gibb_receptor"/>
</dbReference>
<organism evidence="2 3">
    <name type="scientific">Asparagus officinalis</name>
    <name type="common">Garden asparagus</name>
    <dbReference type="NCBI Taxonomy" id="4686"/>
    <lineage>
        <taxon>Eukaryota</taxon>
        <taxon>Viridiplantae</taxon>
        <taxon>Streptophyta</taxon>
        <taxon>Embryophyta</taxon>
        <taxon>Tracheophyta</taxon>
        <taxon>Spermatophyta</taxon>
        <taxon>Magnoliopsida</taxon>
        <taxon>Liliopsida</taxon>
        <taxon>Asparagales</taxon>
        <taxon>Asparagaceae</taxon>
        <taxon>Asparagoideae</taxon>
        <taxon>Asparagus</taxon>
    </lineage>
</organism>
<dbReference type="InterPro" id="IPR029058">
    <property type="entry name" value="AB_hydrolase_fold"/>
</dbReference>
<evidence type="ECO:0000259" key="1">
    <source>
        <dbReference type="Pfam" id="PF07859"/>
    </source>
</evidence>
<sequence>MILIHPYFGKEIADDDEEERKKAEEFWGFLSEEEIGNVKHCPMVDKGKGMRVEACRRAVVCVAAEDFLRERGIEYFEALKGVKERGGELEFVETEGEGHVFHLMKPGCEKGAELTAKLVAFIKKA</sequence>
<dbReference type="InterPro" id="IPR013094">
    <property type="entry name" value="AB_hydrolase_3"/>
</dbReference>
<dbReference type="OMA" id="AKAGAFW"/>
<dbReference type="SUPFAM" id="SSF53474">
    <property type="entry name" value="alpha/beta-Hydrolases"/>
    <property type="match status" value="1"/>
</dbReference>
<feature type="domain" description="Alpha/beta hydrolase fold-3" evidence="1">
    <location>
        <begin position="15"/>
        <end position="102"/>
    </location>
</feature>
<name>A0A5P1EUS8_ASPOF</name>
<dbReference type="Proteomes" id="UP000243459">
    <property type="component" value="Chromosome 5"/>
</dbReference>
<dbReference type="PANTHER" id="PTHR23024">
    <property type="entry name" value="ARYLACETAMIDE DEACETYLASE"/>
    <property type="match status" value="1"/>
</dbReference>
<dbReference type="EMBL" id="CM007385">
    <property type="protein sequence ID" value="ONK69808.1"/>
    <property type="molecule type" value="Genomic_DNA"/>
</dbReference>
<protein>
    <recommendedName>
        <fullName evidence="1">Alpha/beta hydrolase fold-3 domain-containing protein</fullName>
    </recommendedName>
</protein>
<dbReference type="Gene3D" id="3.40.50.1820">
    <property type="entry name" value="alpha/beta hydrolase"/>
    <property type="match status" value="1"/>
</dbReference>
<dbReference type="Gramene" id="ONK69808">
    <property type="protein sequence ID" value="ONK69808"/>
    <property type="gene ID" value="A4U43_C05F26960"/>
</dbReference>
<dbReference type="GO" id="GO:0016787">
    <property type="term" value="F:hydrolase activity"/>
    <property type="evidence" value="ECO:0007669"/>
    <property type="project" value="InterPro"/>
</dbReference>
<dbReference type="Pfam" id="PF07859">
    <property type="entry name" value="Abhydrolase_3"/>
    <property type="match status" value="1"/>
</dbReference>
<gene>
    <name evidence="2" type="ORF">A4U43_C05F26960</name>
</gene>
<reference evidence="3" key="1">
    <citation type="journal article" date="2017" name="Nat. Commun.">
        <title>The asparagus genome sheds light on the origin and evolution of a young Y chromosome.</title>
        <authorList>
            <person name="Harkess A."/>
            <person name="Zhou J."/>
            <person name="Xu C."/>
            <person name="Bowers J.E."/>
            <person name="Van der Hulst R."/>
            <person name="Ayyampalayam S."/>
            <person name="Mercati F."/>
            <person name="Riccardi P."/>
            <person name="McKain M.R."/>
            <person name="Kakrana A."/>
            <person name="Tang H."/>
            <person name="Ray J."/>
            <person name="Groenendijk J."/>
            <person name="Arikit S."/>
            <person name="Mathioni S.M."/>
            <person name="Nakano M."/>
            <person name="Shan H."/>
            <person name="Telgmann-Rauber A."/>
            <person name="Kanno A."/>
            <person name="Yue Z."/>
            <person name="Chen H."/>
            <person name="Li W."/>
            <person name="Chen Y."/>
            <person name="Xu X."/>
            <person name="Zhang Y."/>
            <person name="Luo S."/>
            <person name="Chen H."/>
            <person name="Gao J."/>
            <person name="Mao Z."/>
            <person name="Pires J.C."/>
            <person name="Luo M."/>
            <person name="Kudrna D."/>
            <person name="Wing R.A."/>
            <person name="Meyers B.C."/>
            <person name="Yi K."/>
            <person name="Kong H."/>
            <person name="Lavrijsen P."/>
            <person name="Sunseri F."/>
            <person name="Falavigna A."/>
            <person name="Ye Y."/>
            <person name="Leebens-Mack J.H."/>
            <person name="Chen G."/>
        </authorList>
    </citation>
    <scope>NUCLEOTIDE SEQUENCE [LARGE SCALE GENOMIC DNA]</scope>
    <source>
        <strain evidence="3">cv. DH0086</strain>
    </source>
</reference>